<evidence type="ECO:0000256" key="1">
    <source>
        <dbReference type="SAM" id="MobiDB-lite"/>
    </source>
</evidence>
<feature type="region of interest" description="Disordered" evidence="1">
    <location>
        <begin position="17"/>
        <end position="71"/>
    </location>
</feature>
<protein>
    <submittedName>
        <fullName evidence="2">Ubiquitin carboxyl-terminal hydrolase 33</fullName>
    </submittedName>
</protein>
<dbReference type="GO" id="GO:0016787">
    <property type="term" value="F:hydrolase activity"/>
    <property type="evidence" value="ECO:0007669"/>
    <property type="project" value="UniProtKB-KW"/>
</dbReference>
<feature type="compositionally biased region" description="Polar residues" evidence="1">
    <location>
        <begin position="97"/>
        <end position="106"/>
    </location>
</feature>
<dbReference type="Proteomes" id="UP001219518">
    <property type="component" value="Unassembled WGS sequence"/>
</dbReference>
<dbReference type="AlphaFoldDB" id="A0AAE1H730"/>
<dbReference type="EMBL" id="JAHWGI010000424">
    <property type="protein sequence ID" value="KAK3915361.1"/>
    <property type="molecule type" value="Genomic_DNA"/>
</dbReference>
<sequence length="139" mass="15156">MITDLHIVDLTQVAFPAPRFDPQDTHTHARRRADPARPGSARQAALGLPHNEEERETLPRRALHRRRRSSLSLTVRCSCGRVTISRSKGALSSSLSTVKAATNKSTANERRGASRPAEQPAAPARPDDHPDPTSPIVSC</sequence>
<name>A0AAE1H730_9NEOP</name>
<reference evidence="2" key="1">
    <citation type="submission" date="2021-07" db="EMBL/GenBank/DDBJ databases">
        <authorList>
            <person name="Catto M.A."/>
            <person name="Jacobson A."/>
            <person name="Kennedy G."/>
            <person name="Labadie P."/>
            <person name="Hunt B.G."/>
            <person name="Srinivasan R."/>
        </authorList>
    </citation>
    <scope>NUCLEOTIDE SEQUENCE</scope>
    <source>
        <strain evidence="2">PL_HMW_Pooled</strain>
        <tissue evidence="2">Head</tissue>
    </source>
</reference>
<feature type="region of interest" description="Disordered" evidence="1">
    <location>
        <begin position="88"/>
        <end position="139"/>
    </location>
</feature>
<evidence type="ECO:0000313" key="2">
    <source>
        <dbReference type="EMBL" id="KAK3915361.1"/>
    </source>
</evidence>
<accession>A0AAE1H730</accession>
<keyword evidence="3" id="KW-1185">Reference proteome</keyword>
<feature type="compositionally biased region" description="Basic and acidic residues" evidence="1">
    <location>
        <begin position="50"/>
        <end position="59"/>
    </location>
</feature>
<proteinExistence type="predicted"/>
<feature type="compositionally biased region" description="Low complexity" evidence="1">
    <location>
        <begin position="114"/>
        <end position="124"/>
    </location>
</feature>
<gene>
    <name evidence="2" type="ORF">KUF71_024637</name>
</gene>
<feature type="compositionally biased region" description="Basic and acidic residues" evidence="1">
    <location>
        <begin position="21"/>
        <end position="35"/>
    </location>
</feature>
<comment type="caution">
    <text evidence="2">The sequence shown here is derived from an EMBL/GenBank/DDBJ whole genome shotgun (WGS) entry which is preliminary data.</text>
</comment>
<organism evidence="2 3">
    <name type="scientific">Frankliniella fusca</name>
    <dbReference type="NCBI Taxonomy" id="407009"/>
    <lineage>
        <taxon>Eukaryota</taxon>
        <taxon>Metazoa</taxon>
        <taxon>Ecdysozoa</taxon>
        <taxon>Arthropoda</taxon>
        <taxon>Hexapoda</taxon>
        <taxon>Insecta</taxon>
        <taxon>Pterygota</taxon>
        <taxon>Neoptera</taxon>
        <taxon>Paraneoptera</taxon>
        <taxon>Thysanoptera</taxon>
        <taxon>Terebrantia</taxon>
        <taxon>Thripoidea</taxon>
        <taxon>Thripidae</taxon>
        <taxon>Frankliniella</taxon>
    </lineage>
</organism>
<evidence type="ECO:0000313" key="3">
    <source>
        <dbReference type="Proteomes" id="UP001219518"/>
    </source>
</evidence>
<reference evidence="2" key="2">
    <citation type="journal article" date="2023" name="BMC Genomics">
        <title>Pest status, molecular evolution, and epigenetic factors derived from the genome assembly of Frankliniella fusca, a thysanopteran phytovirus vector.</title>
        <authorList>
            <person name="Catto M.A."/>
            <person name="Labadie P.E."/>
            <person name="Jacobson A.L."/>
            <person name="Kennedy G.G."/>
            <person name="Srinivasan R."/>
            <person name="Hunt B.G."/>
        </authorList>
    </citation>
    <scope>NUCLEOTIDE SEQUENCE</scope>
    <source>
        <strain evidence="2">PL_HMW_Pooled</strain>
    </source>
</reference>
<keyword evidence="2" id="KW-0378">Hydrolase</keyword>